<comment type="similarity">
    <text evidence="3">Belongs to the ustYa family.</text>
</comment>
<keyword evidence="5" id="KW-0812">Transmembrane</keyword>
<comment type="pathway">
    <text evidence="1">Mycotoxin biosynthesis.</text>
</comment>
<evidence type="ECO:0000256" key="1">
    <source>
        <dbReference type="ARBA" id="ARBA00004685"/>
    </source>
</evidence>
<name>A0A8K0XLL7_9AGAR</name>
<keyword evidence="7" id="KW-1185">Reference proteome</keyword>
<dbReference type="InterPro" id="IPR021765">
    <property type="entry name" value="UstYa-like"/>
</dbReference>
<evidence type="ECO:0000313" key="6">
    <source>
        <dbReference type="EMBL" id="KAH8091344.1"/>
    </source>
</evidence>
<organism evidence="6 7">
    <name type="scientific">Cristinia sonorae</name>
    <dbReference type="NCBI Taxonomy" id="1940300"/>
    <lineage>
        <taxon>Eukaryota</taxon>
        <taxon>Fungi</taxon>
        <taxon>Dikarya</taxon>
        <taxon>Basidiomycota</taxon>
        <taxon>Agaricomycotina</taxon>
        <taxon>Agaricomycetes</taxon>
        <taxon>Agaricomycetidae</taxon>
        <taxon>Agaricales</taxon>
        <taxon>Pleurotineae</taxon>
        <taxon>Stephanosporaceae</taxon>
        <taxon>Cristinia</taxon>
    </lineage>
</organism>
<gene>
    <name evidence="6" type="ORF">BXZ70DRAFT_909797</name>
</gene>
<feature type="region of interest" description="Disordered" evidence="4">
    <location>
        <begin position="193"/>
        <end position="223"/>
    </location>
</feature>
<proteinExistence type="inferred from homology"/>
<dbReference type="GO" id="GO:0016491">
    <property type="term" value="F:oxidoreductase activity"/>
    <property type="evidence" value="ECO:0007669"/>
    <property type="project" value="UniProtKB-KW"/>
</dbReference>
<feature type="transmembrane region" description="Helical" evidence="5">
    <location>
        <begin position="12"/>
        <end position="31"/>
    </location>
</feature>
<dbReference type="GO" id="GO:0043386">
    <property type="term" value="P:mycotoxin biosynthetic process"/>
    <property type="evidence" value="ECO:0007669"/>
    <property type="project" value="InterPro"/>
</dbReference>
<evidence type="ECO:0000256" key="4">
    <source>
        <dbReference type="SAM" id="MobiDB-lite"/>
    </source>
</evidence>
<keyword evidence="5" id="KW-1133">Transmembrane helix</keyword>
<keyword evidence="2" id="KW-0560">Oxidoreductase</keyword>
<dbReference type="EMBL" id="JAEVFJ010000036">
    <property type="protein sequence ID" value="KAH8091344.1"/>
    <property type="molecule type" value="Genomic_DNA"/>
</dbReference>
<dbReference type="PANTHER" id="PTHR33365:SF11">
    <property type="entry name" value="TAT PATHWAY SIGNAL SEQUENCE"/>
    <property type="match status" value="1"/>
</dbReference>
<keyword evidence="5" id="KW-0472">Membrane</keyword>
<dbReference type="PANTHER" id="PTHR33365">
    <property type="entry name" value="YALI0B05434P"/>
    <property type="match status" value="1"/>
</dbReference>
<sequence length="223" mass="25066">MPQSTSPRAYSWMFFAIALLICTCLFILARYEPPNPTHTFVGDDYPNTLPVSLQPKTIVTQEQDTRFSLHSDKDWNIMFPKPWNGFTSVGPENRVFAVAVYHQLHCLDIIRGVFVKNVNDLDEAAHHIEHCLRYLRETILCHADLTLESAFWTEDRYGNTIPGTEGVGVTHQCVDWDQLHDYMEAHPVILPPNATTGLGPPGAAQGELHQGHGGKIHEHKTGS</sequence>
<dbReference type="Pfam" id="PF11807">
    <property type="entry name" value="UstYa"/>
    <property type="match status" value="1"/>
</dbReference>
<dbReference type="OrthoDB" id="3687641at2759"/>
<reference evidence="6" key="1">
    <citation type="journal article" date="2021" name="New Phytol.">
        <title>Evolutionary innovations through gain and loss of genes in the ectomycorrhizal Boletales.</title>
        <authorList>
            <person name="Wu G."/>
            <person name="Miyauchi S."/>
            <person name="Morin E."/>
            <person name="Kuo A."/>
            <person name="Drula E."/>
            <person name="Varga T."/>
            <person name="Kohler A."/>
            <person name="Feng B."/>
            <person name="Cao Y."/>
            <person name="Lipzen A."/>
            <person name="Daum C."/>
            <person name="Hundley H."/>
            <person name="Pangilinan J."/>
            <person name="Johnson J."/>
            <person name="Barry K."/>
            <person name="LaButti K."/>
            <person name="Ng V."/>
            <person name="Ahrendt S."/>
            <person name="Min B."/>
            <person name="Choi I.G."/>
            <person name="Park H."/>
            <person name="Plett J.M."/>
            <person name="Magnuson J."/>
            <person name="Spatafora J.W."/>
            <person name="Nagy L.G."/>
            <person name="Henrissat B."/>
            <person name="Grigoriev I.V."/>
            <person name="Yang Z.L."/>
            <person name="Xu J."/>
            <person name="Martin F.M."/>
        </authorList>
    </citation>
    <scope>NUCLEOTIDE SEQUENCE</scope>
    <source>
        <strain evidence="6">KKN 215</strain>
    </source>
</reference>
<evidence type="ECO:0008006" key="8">
    <source>
        <dbReference type="Google" id="ProtNLM"/>
    </source>
</evidence>
<evidence type="ECO:0000256" key="3">
    <source>
        <dbReference type="ARBA" id="ARBA00035112"/>
    </source>
</evidence>
<evidence type="ECO:0000256" key="2">
    <source>
        <dbReference type="ARBA" id="ARBA00023002"/>
    </source>
</evidence>
<evidence type="ECO:0000313" key="7">
    <source>
        <dbReference type="Proteomes" id="UP000813824"/>
    </source>
</evidence>
<evidence type="ECO:0000256" key="5">
    <source>
        <dbReference type="SAM" id="Phobius"/>
    </source>
</evidence>
<comment type="caution">
    <text evidence="6">The sequence shown here is derived from an EMBL/GenBank/DDBJ whole genome shotgun (WGS) entry which is preliminary data.</text>
</comment>
<accession>A0A8K0XLL7</accession>
<dbReference type="AlphaFoldDB" id="A0A8K0XLL7"/>
<protein>
    <recommendedName>
        <fullName evidence="8">Oxidase ustYa</fullName>
    </recommendedName>
</protein>
<dbReference type="Proteomes" id="UP000813824">
    <property type="component" value="Unassembled WGS sequence"/>
</dbReference>